<dbReference type="Proteomes" id="UP000829291">
    <property type="component" value="Chromosome 2"/>
</dbReference>
<keyword evidence="5" id="KW-1185">Reference proteome</keyword>
<dbReference type="PIRSF" id="PIRSF000137">
    <property type="entry name" value="Alcohol_oxidase"/>
    <property type="match status" value="1"/>
</dbReference>
<feature type="domain" description="Glucose-methanol-choline oxidoreductase N-terminal" evidence="4">
    <location>
        <begin position="363"/>
        <end position="377"/>
    </location>
</feature>
<feature type="binding site" evidence="2">
    <location>
        <position position="189"/>
    </location>
    <ligand>
        <name>FAD</name>
        <dbReference type="ChEBI" id="CHEBI:57692"/>
    </ligand>
</feature>
<dbReference type="PROSITE" id="PS00624">
    <property type="entry name" value="GMC_OXRED_2"/>
    <property type="match status" value="1"/>
</dbReference>
<accession>A0A6J0BCF3</accession>
<comment type="similarity">
    <text evidence="1">Belongs to the GMC oxidoreductase family.</text>
</comment>
<dbReference type="Pfam" id="PF05199">
    <property type="entry name" value="GMC_oxred_C"/>
    <property type="match status" value="1"/>
</dbReference>
<reference evidence="6" key="1">
    <citation type="submission" date="2025-08" db="UniProtKB">
        <authorList>
            <consortium name="RefSeq"/>
        </authorList>
    </citation>
    <scope>IDENTIFICATION</scope>
    <source>
        <tissue evidence="6">Thorax and Abdomen</tissue>
    </source>
</reference>
<dbReference type="GO" id="GO:0016614">
    <property type="term" value="F:oxidoreductase activity, acting on CH-OH group of donors"/>
    <property type="evidence" value="ECO:0007669"/>
    <property type="project" value="InterPro"/>
</dbReference>
<keyword evidence="3" id="KW-1133">Transmembrane helix</keyword>
<dbReference type="Gene3D" id="3.30.560.10">
    <property type="entry name" value="Glucose Oxidase, domain 3"/>
    <property type="match status" value="1"/>
</dbReference>
<protein>
    <submittedName>
        <fullName evidence="6">Glucose dehydrogenase [FAD, quinone] isoform X1</fullName>
    </submittedName>
</protein>
<dbReference type="GO" id="GO:0050660">
    <property type="term" value="F:flavin adenine dinucleotide binding"/>
    <property type="evidence" value="ECO:0007669"/>
    <property type="project" value="InterPro"/>
</dbReference>
<dbReference type="InterPro" id="IPR007867">
    <property type="entry name" value="GMC_OxRtase_C"/>
</dbReference>
<dbReference type="InterPro" id="IPR036188">
    <property type="entry name" value="FAD/NAD-bd_sf"/>
</dbReference>
<keyword evidence="3" id="KW-0812">Transmembrane</keyword>
<dbReference type="Gene3D" id="3.50.50.60">
    <property type="entry name" value="FAD/NAD(P)-binding domain"/>
    <property type="match status" value="1"/>
</dbReference>
<evidence type="ECO:0000256" key="1">
    <source>
        <dbReference type="ARBA" id="ARBA00010790"/>
    </source>
</evidence>
<evidence type="ECO:0000313" key="5">
    <source>
        <dbReference type="Proteomes" id="UP000829291"/>
    </source>
</evidence>
<sequence>MELKVFLVHFLQWIIIGFGFATAIRYEPTAMPRGAGTLANPSDNPSSGCCQCKFDDTAYLNSACGSMASFMILVQSLMMSRCDIADPCRRAGRSDLPDGQWYDFIIVGAGVAGPILARRLSDYPWWKVLLIEAGPEEPTMTAFPGLAFNAINSSLDWKFLTEPTQPHPTACLERGGICAWPRGKMVSGTGGLYGMMYVRGHPEIYNKWAREGNVGWSYSEIEHYFERAEAPANPNMVRTEPFARTRSGGPLQINYFPHKPDFSEDLLNSAKELRYRIGSLRGFNQTGFMVAPMMTSAGLRGTTSRYYLRPVSQRPNLDVLINAHVTRILVEKWSARAYGVEYIDKNGVRRVMKTNKEVILTAGAIGSPQILMTSGIGPKEHLTKLGIKPVKDLPVGENLHNHVSIGIKMSINDTHYETLTLSAINEFLATRSGPLASTGLTQVTAFLESSYSTAGVPDLQIFFDGFSSKCPRTGLQTECPDGSINTCPERREIVARPTVVCPRSKGYMKLRSSNPLDPPLLYPNYFVNEVDAKILVEGIKKVVELSKTKALRKWDLRLDNKPHPWCARYYFGSDAYWSCLIRVQTGPENHQAGSCRMGPVGDARAVVDPELRVHGVENIRVADASIFPIVPNANPVAAIIMVAEKASDLIRAAWMVK</sequence>
<dbReference type="GeneID" id="107219042"/>
<dbReference type="RefSeq" id="XP_015512594.1">
    <property type="nucleotide sequence ID" value="XM_015657108.2"/>
</dbReference>
<proteinExistence type="inferred from homology"/>
<dbReference type="PANTHER" id="PTHR11552">
    <property type="entry name" value="GLUCOSE-METHANOL-CHOLINE GMC OXIDOREDUCTASE"/>
    <property type="match status" value="1"/>
</dbReference>
<keyword evidence="2" id="KW-0274">FAD</keyword>
<comment type="cofactor">
    <cofactor evidence="2">
        <name>FAD</name>
        <dbReference type="ChEBI" id="CHEBI:57692"/>
    </cofactor>
</comment>
<gene>
    <name evidence="6" type="primary">LOC107219042</name>
</gene>
<dbReference type="SUPFAM" id="SSF54373">
    <property type="entry name" value="FAD-linked reductases, C-terminal domain"/>
    <property type="match status" value="1"/>
</dbReference>
<keyword evidence="3" id="KW-0472">Membrane</keyword>
<name>A0A6J0BCF3_NEOLC</name>
<keyword evidence="2" id="KW-0285">Flavoprotein</keyword>
<evidence type="ECO:0000256" key="2">
    <source>
        <dbReference type="PIRSR" id="PIRSR000137-2"/>
    </source>
</evidence>
<evidence type="ECO:0000256" key="3">
    <source>
        <dbReference type="SAM" id="Phobius"/>
    </source>
</evidence>
<dbReference type="Pfam" id="PF00732">
    <property type="entry name" value="GMC_oxred_N"/>
    <property type="match status" value="1"/>
</dbReference>
<dbReference type="PANTHER" id="PTHR11552:SF217">
    <property type="entry name" value="GLUCOSE DEHYDROGENASE [FAD, QUINONE]"/>
    <property type="match status" value="1"/>
</dbReference>
<organism evidence="6">
    <name type="scientific">Neodiprion lecontei</name>
    <name type="common">Redheaded pine sawfly</name>
    <dbReference type="NCBI Taxonomy" id="441921"/>
    <lineage>
        <taxon>Eukaryota</taxon>
        <taxon>Metazoa</taxon>
        <taxon>Ecdysozoa</taxon>
        <taxon>Arthropoda</taxon>
        <taxon>Hexapoda</taxon>
        <taxon>Insecta</taxon>
        <taxon>Pterygota</taxon>
        <taxon>Neoptera</taxon>
        <taxon>Endopterygota</taxon>
        <taxon>Hymenoptera</taxon>
        <taxon>Tenthredinoidea</taxon>
        <taxon>Diprionidae</taxon>
        <taxon>Diprioninae</taxon>
        <taxon>Neodiprion</taxon>
    </lineage>
</organism>
<dbReference type="OrthoDB" id="269227at2759"/>
<feature type="transmembrane region" description="Helical" evidence="3">
    <location>
        <begin position="6"/>
        <end position="24"/>
    </location>
</feature>
<feature type="binding site" evidence="2">
    <location>
        <position position="325"/>
    </location>
    <ligand>
        <name>FAD</name>
        <dbReference type="ChEBI" id="CHEBI:57692"/>
    </ligand>
</feature>
<dbReference type="KEGG" id="nlo:107219042"/>
<evidence type="ECO:0000313" key="6">
    <source>
        <dbReference type="RefSeq" id="XP_015512594.1"/>
    </source>
</evidence>
<evidence type="ECO:0000259" key="4">
    <source>
        <dbReference type="PROSITE" id="PS00624"/>
    </source>
</evidence>
<dbReference type="InParanoid" id="A0A6J0BCF3"/>
<dbReference type="InterPro" id="IPR000172">
    <property type="entry name" value="GMC_OxRdtase_N"/>
</dbReference>
<dbReference type="AlphaFoldDB" id="A0A6J0BCF3"/>
<dbReference type="SUPFAM" id="SSF51905">
    <property type="entry name" value="FAD/NAD(P)-binding domain"/>
    <property type="match status" value="1"/>
</dbReference>
<dbReference type="InterPro" id="IPR012132">
    <property type="entry name" value="GMC_OxRdtase"/>
</dbReference>